<feature type="chain" id="PRO_5041296612" description="DUF2782 domain-containing protein" evidence="1">
    <location>
        <begin position="37"/>
        <end position="108"/>
    </location>
</feature>
<evidence type="ECO:0000256" key="1">
    <source>
        <dbReference type="SAM" id="SignalP"/>
    </source>
</evidence>
<dbReference type="AlphaFoldDB" id="A0AA38XPX4"/>
<dbReference type="EMBL" id="JAPDRN010000162">
    <property type="protein sequence ID" value="KAJ9617437.1"/>
    <property type="molecule type" value="Genomic_DNA"/>
</dbReference>
<dbReference type="Pfam" id="PF11191">
    <property type="entry name" value="DUF2782"/>
    <property type="match status" value="1"/>
</dbReference>
<protein>
    <recommendedName>
        <fullName evidence="3">DUF2782 domain-containing protein</fullName>
    </recommendedName>
</protein>
<evidence type="ECO:0008006" key="3">
    <source>
        <dbReference type="Google" id="ProtNLM"/>
    </source>
</evidence>
<gene>
    <name evidence="2" type="ORF">H2204_013792</name>
</gene>
<evidence type="ECO:0000313" key="2">
    <source>
        <dbReference type="EMBL" id="KAJ9617437.1"/>
    </source>
</evidence>
<name>A0AA38XPX4_9EURO</name>
<dbReference type="Gene3D" id="2.20.130.30">
    <property type="entry name" value="Protein of unknown function DUF2782"/>
    <property type="match status" value="1"/>
</dbReference>
<dbReference type="InterPro" id="IPR021357">
    <property type="entry name" value="DUF2782"/>
</dbReference>
<reference evidence="2" key="1">
    <citation type="submission" date="2022-10" db="EMBL/GenBank/DDBJ databases">
        <title>Culturing micro-colonial fungi from biological soil crusts in the Mojave desert and describing Neophaeococcomyces mojavensis, and introducing the new genera and species Taxawa tesnikishii.</title>
        <authorList>
            <person name="Kurbessoian T."/>
            <person name="Stajich J.E."/>
        </authorList>
    </citation>
    <scope>NUCLEOTIDE SEQUENCE</scope>
    <source>
        <strain evidence="2">TK_35</strain>
    </source>
</reference>
<accession>A0AA38XPX4</accession>
<comment type="caution">
    <text evidence="2">The sequence shown here is derived from an EMBL/GenBank/DDBJ whole genome shotgun (WGS) entry which is preliminary data.</text>
</comment>
<organism evidence="2">
    <name type="scientific">Knufia peltigerae</name>
    <dbReference type="NCBI Taxonomy" id="1002370"/>
    <lineage>
        <taxon>Eukaryota</taxon>
        <taxon>Fungi</taxon>
        <taxon>Dikarya</taxon>
        <taxon>Ascomycota</taxon>
        <taxon>Pezizomycotina</taxon>
        <taxon>Eurotiomycetes</taxon>
        <taxon>Chaetothyriomycetidae</taxon>
        <taxon>Chaetothyriales</taxon>
        <taxon>Trichomeriaceae</taxon>
        <taxon>Knufia</taxon>
    </lineage>
</organism>
<keyword evidence="1" id="KW-0732">Signal</keyword>
<sequence length="108" mass="11705">MGHNQGSFQAKAPPMKTLMLASLLLLAGCASMGGAGAPPVDVKGADVSKRTMDNGDTIEEYRVSGQLRMVKVTPARGAPFYMYDKNGDGRFDNDKDGVSPVYWKLYSW</sequence>
<proteinExistence type="predicted"/>
<feature type="signal peptide" evidence="1">
    <location>
        <begin position="1"/>
        <end position="36"/>
    </location>
</feature>